<name>T1FW49_HELRO</name>
<evidence type="ECO:0000256" key="1">
    <source>
        <dbReference type="ARBA" id="ARBA00005872"/>
    </source>
</evidence>
<feature type="coiled-coil region" evidence="3">
    <location>
        <begin position="151"/>
        <end position="243"/>
    </location>
</feature>
<dbReference type="GeneID" id="20213045"/>
<dbReference type="AlphaFoldDB" id="T1FW49"/>
<dbReference type="HOGENOM" id="CLU_016190_0_1_1"/>
<evidence type="ECO:0000313" key="6">
    <source>
        <dbReference type="Proteomes" id="UP000015101"/>
    </source>
</evidence>
<dbReference type="PANTHER" id="PTHR21682">
    <property type="entry name" value="COILED-COIL DOMAIN-CONTAINING PROTEIN 149"/>
    <property type="match status" value="1"/>
</dbReference>
<organism evidence="5 6">
    <name type="scientific">Helobdella robusta</name>
    <name type="common">Californian leech</name>
    <dbReference type="NCBI Taxonomy" id="6412"/>
    <lineage>
        <taxon>Eukaryota</taxon>
        <taxon>Metazoa</taxon>
        <taxon>Spiralia</taxon>
        <taxon>Lophotrochozoa</taxon>
        <taxon>Annelida</taxon>
        <taxon>Clitellata</taxon>
        <taxon>Hirudinea</taxon>
        <taxon>Rhynchobdellida</taxon>
        <taxon>Glossiphoniidae</taxon>
        <taxon>Helobdella</taxon>
    </lineage>
</organism>
<keyword evidence="2 3" id="KW-0175">Coiled coil</keyword>
<dbReference type="eggNOG" id="KOG4687">
    <property type="taxonomic scope" value="Eukaryota"/>
</dbReference>
<reference evidence="4 6" key="2">
    <citation type="journal article" date="2013" name="Nature">
        <title>Insights into bilaterian evolution from three spiralian genomes.</title>
        <authorList>
            <person name="Simakov O."/>
            <person name="Marletaz F."/>
            <person name="Cho S.J."/>
            <person name="Edsinger-Gonzales E."/>
            <person name="Havlak P."/>
            <person name="Hellsten U."/>
            <person name="Kuo D.H."/>
            <person name="Larsson T."/>
            <person name="Lv J."/>
            <person name="Arendt D."/>
            <person name="Savage R."/>
            <person name="Osoegawa K."/>
            <person name="de Jong P."/>
            <person name="Grimwood J."/>
            <person name="Chapman J.A."/>
            <person name="Shapiro H."/>
            <person name="Aerts A."/>
            <person name="Otillar R.P."/>
            <person name="Terry A.Y."/>
            <person name="Boore J.L."/>
            <person name="Grigoriev I.V."/>
            <person name="Lindberg D.R."/>
            <person name="Seaver E.C."/>
            <person name="Weisblat D.A."/>
            <person name="Putnam N.H."/>
            <person name="Rokhsar D.S."/>
        </authorList>
    </citation>
    <scope>NUCLEOTIDE SEQUENCE</scope>
</reference>
<dbReference type="RefSeq" id="XP_009030691.1">
    <property type="nucleotide sequence ID" value="XM_009032443.1"/>
</dbReference>
<dbReference type="STRING" id="6412.T1FW49"/>
<dbReference type="Pfam" id="PF09789">
    <property type="entry name" value="CC149"/>
    <property type="match status" value="1"/>
</dbReference>
<reference evidence="5" key="3">
    <citation type="submission" date="2015-06" db="UniProtKB">
        <authorList>
            <consortium name="EnsemblMetazoa"/>
        </authorList>
    </citation>
    <scope>IDENTIFICATION</scope>
</reference>
<dbReference type="EnsemblMetazoa" id="HelroT194509">
    <property type="protein sequence ID" value="HelroP194509"/>
    <property type="gene ID" value="HelroG194509"/>
</dbReference>
<evidence type="ECO:0000313" key="4">
    <source>
        <dbReference type="EMBL" id="ESN91162.1"/>
    </source>
</evidence>
<evidence type="ECO:0000256" key="2">
    <source>
        <dbReference type="ARBA" id="ARBA00023054"/>
    </source>
</evidence>
<dbReference type="KEGG" id="hro:HELRODRAFT_194509"/>
<sequence>MAEAGSTKQTYEYLRNELQVCKRRLESKCEAVMILSRDLDESRQQRDQLKLMADQLQNRYQMIRRQLAGAKFSSSQFLEDHSDIKQHNVVELLGEVKDENKCLKLQLEELRQKLDDANGDIKLLREQIARHRLGCENEGMMESRFISCDEREQLISRMEKGASKMQQLERDMQQLLDEKEELVMERDQFKNKYNNLNLHLNLILRPAGCQNKIIDIDALLAENKFLNEKMKQMEEEKLCALAAVSKYKGILGKKRSKGNLELGQARGTGLVISQKQVHDLLTTSNLTNQTPQMMQDIHSLASSLLDCLNDKSLALSHQRKTNKILGARVDELENKLKELELKDFQTIAEKSRSFIKLREECLDVRNSFASSNRRHDAMDTTASLDDHISDIRHPPTNDNNTASTNINCNNDGTNFSGGSHDELISSRLILNRLRNIFVEETDTNNNT</sequence>
<dbReference type="InterPro" id="IPR019179">
    <property type="entry name" value="CC149"/>
</dbReference>
<dbReference type="InParanoid" id="T1FW49"/>
<evidence type="ECO:0000313" key="5">
    <source>
        <dbReference type="EnsemblMetazoa" id="HelroP194509"/>
    </source>
</evidence>
<proteinExistence type="inferred from homology"/>
<protein>
    <recommendedName>
        <fullName evidence="7">Coiled-coil domain-containing protein 149</fullName>
    </recommendedName>
</protein>
<dbReference type="PANTHER" id="PTHR21682:SF2">
    <property type="entry name" value="COILED-COIL DOMAIN-CONTAINING PROTEIN 149"/>
    <property type="match status" value="1"/>
</dbReference>
<accession>T1FW49</accession>
<gene>
    <name evidence="5" type="primary">20213045</name>
    <name evidence="4" type="ORF">HELRODRAFT_194509</name>
</gene>
<feature type="coiled-coil region" evidence="3">
    <location>
        <begin position="315"/>
        <end position="349"/>
    </location>
</feature>
<evidence type="ECO:0000256" key="3">
    <source>
        <dbReference type="SAM" id="Coils"/>
    </source>
</evidence>
<dbReference type="Proteomes" id="UP000015101">
    <property type="component" value="Unassembled WGS sequence"/>
</dbReference>
<keyword evidence="6" id="KW-1185">Reference proteome</keyword>
<reference evidence="6" key="1">
    <citation type="submission" date="2012-12" db="EMBL/GenBank/DDBJ databases">
        <authorList>
            <person name="Hellsten U."/>
            <person name="Grimwood J."/>
            <person name="Chapman J.A."/>
            <person name="Shapiro H."/>
            <person name="Aerts A."/>
            <person name="Otillar R.P."/>
            <person name="Terry A.Y."/>
            <person name="Boore J.L."/>
            <person name="Simakov O."/>
            <person name="Marletaz F."/>
            <person name="Cho S.-J."/>
            <person name="Edsinger-Gonzales E."/>
            <person name="Havlak P."/>
            <person name="Kuo D.-H."/>
            <person name="Larsson T."/>
            <person name="Lv J."/>
            <person name="Arendt D."/>
            <person name="Savage R."/>
            <person name="Osoegawa K."/>
            <person name="de Jong P."/>
            <person name="Lindberg D.R."/>
            <person name="Seaver E.C."/>
            <person name="Weisblat D.A."/>
            <person name="Putnam N.H."/>
            <person name="Grigoriev I.V."/>
            <person name="Rokhsar D.S."/>
        </authorList>
    </citation>
    <scope>NUCLEOTIDE SEQUENCE</scope>
</reference>
<feature type="coiled-coil region" evidence="3">
    <location>
        <begin position="39"/>
        <end position="66"/>
    </location>
</feature>
<dbReference type="OMA" id="RYSAMKR"/>
<dbReference type="EMBL" id="AMQM01007999">
    <property type="status" value="NOT_ANNOTATED_CDS"/>
    <property type="molecule type" value="Genomic_DNA"/>
</dbReference>
<dbReference type="CTD" id="20213045"/>
<evidence type="ECO:0008006" key="7">
    <source>
        <dbReference type="Google" id="ProtNLM"/>
    </source>
</evidence>
<dbReference type="EMBL" id="KB097710">
    <property type="protein sequence ID" value="ESN91162.1"/>
    <property type="molecule type" value="Genomic_DNA"/>
</dbReference>
<feature type="coiled-coil region" evidence="3">
    <location>
        <begin position="93"/>
        <end position="127"/>
    </location>
</feature>
<dbReference type="FunCoup" id="T1FW49">
    <property type="interactions" value="23"/>
</dbReference>
<comment type="similarity">
    <text evidence="1">Belongs to the CCDC149 family.</text>
</comment>
<dbReference type="OrthoDB" id="5917629at2759"/>